<dbReference type="GO" id="GO:0051259">
    <property type="term" value="P:protein complex oligomerization"/>
    <property type="evidence" value="ECO:0007669"/>
    <property type="project" value="InterPro"/>
</dbReference>
<feature type="domain" description="Bacteriophage CI repressor N-terminal" evidence="1">
    <location>
        <begin position="9"/>
        <end position="68"/>
    </location>
</feature>
<evidence type="ECO:0000313" key="4">
    <source>
        <dbReference type="Proteomes" id="UP000234661"/>
    </source>
</evidence>
<protein>
    <submittedName>
        <fullName evidence="3">Phage repressor protein</fullName>
    </submittedName>
</protein>
<sequence>MNLEKGGRGAIERMVEAYGFKTRQALCDHLGVSKSTLATRYMRDSFPAEWVIQCALETKVSLNWLVSGVHAEEPTKVYSQNENLIIVDIFKITKSELTKVDKLTVDKKFVAEGEKISFAIESHDSLILLNQEWSVLVDGIWLINLDGEMTLRKIIKLPNKRVRVVNNDSEFECYADELNISAKAVATFIRG</sequence>
<dbReference type="Gene3D" id="1.10.260.40">
    <property type="entry name" value="lambda repressor-like DNA-binding domains"/>
    <property type="match status" value="1"/>
</dbReference>
<reference evidence="3 4" key="2">
    <citation type="submission" date="2018-01" db="EMBL/GenBank/DDBJ databases">
        <title>Genomic study of Klebsiella pneumoniae.</title>
        <authorList>
            <person name="Yang Y."/>
            <person name="Bicalho R."/>
        </authorList>
    </citation>
    <scope>NUCLEOTIDE SEQUENCE [LARGE SCALE GENOMIC DNA]</scope>
    <source>
        <strain evidence="3 4">A2</strain>
    </source>
</reference>
<dbReference type="GO" id="GO:0003677">
    <property type="term" value="F:DNA binding"/>
    <property type="evidence" value="ECO:0007669"/>
    <property type="project" value="InterPro"/>
</dbReference>
<name>A0A2J4Y4Y5_9ENTR</name>
<evidence type="ECO:0000313" key="3">
    <source>
        <dbReference type="EMBL" id="PLM45848.1"/>
    </source>
</evidence>
<proteinExistence type="predicted"/>
<organism evidence="3 4">
    <name type="scientific">Klebsiella michiganensis</name>
    <dbReference type="NCBI Taxonomy" id="1134687"/>
    <lineage>
        <taxon>Bacteria</taxon>
        <taxon>Pseudomonadati</taxon>
        <taxon>Pseudomonadota</taxon>
        <taxon>Gammaproteobacteria</taxon>
        <taxon>Enterobacterales</taxon>
        <taxon>Enterobacteriaceae</taxon>
        <taxon>Klebsiella/Raoultella group</taxon>
        <taxon>Klebsiella</taxon>
    </lineage>
</organism>
<feature type="domain" description="Bacteriophage CI repressor C-terminal" evidence="2">
    <location>
        <begin position="90"/>
        <end position="185"/>
    </location>
</feature>
<dbReference type="EMBL" id="PIET01001958">
    <property type="protein sequence ID" value="PLM45848.1"/>
    <property type="molecule type" value="Genomic_DNA"/>
</dbReference>
<dbReference type="RefSeq" id="WP_116280347.1">
    <property type="nucleotide sequence ID" value="NZ_CP085764.1"/>
</dbReference>
<comment type="caution">
    <text evidence="3">The sequence shown here is derived from an EMBL/GenBank/DDBJ whole genome shotgun (WGS) entry which is preliminary data.</text>
</comment>
<dbReference type="GO" id="GO:0045892">
    <property type="term" value="P:negative regulation of DNA-templated transcription"/>
    <property type="evidence" value="ECO:0007669"/>
    <property type="project" value="InterPro"/>
</dbReference>
<gene>
    <name evidence="3" type="ORF">CWM85_35925</name>
</gene>
<accession>A0A2J4Y4Y5</accession>
<dbReference type="Pfam" id="PF16452">
    <property type="entry name" value="Phage_CI_C"/>
    <property type="match status" value="1"/>
</dbReference>
<evidence type="ECO:0000259" key="1">
    <source>
        <dbReference type="Pfam" id="PF07022"/>
    </source>
</evidence>
<dbReference type="Gene3D" id="2.10.109.10">
    <property type="entry name" value="Umud Fragment, subunit A"/>
    <property type="match status" value="1"/>
</dbReference>
<evidence type="ECO:0000259" key="2">
    <source>
        <dbReference type="Pfam" id="PF16452"/>
    </source>
</evidence>
<dbReference type="Proteomes" id="UP000234661">
    <property type="component" value="Unassembled WGS sequence"/>
</dbReference>
<dbReference type="AlphaFoldDB" id="A0A2J4Y4Y5"/>
<dbReference type="InterPro" id="IPR010744">
    <property type="entry name" value="Phage_CI_N"/>
</dbReference>
<dbReference type="InterPro" id="IPR010982">
    <property type="entry name" value="Lambda_DNA-bd_dom_sf"/>
</dbReference>
<reference evidence="3 4" key="1">
    <citation type="submission" date="2017-11" db="EMBL/GenBank/DDBJ databases">
        <authorList>
            <person name="Han C.G."/>
        </authorList>
    </citation>
    <scope>NUCLEOTIDE SEQUENCE [LARGE SCALE GENOMIC DNA]</scope>
    <source>
        <strain evidence="3 4">A2</strain>
    </source>
</reference>
<dbReference type="Pfam" id="PF07022">
    <property type="entry name" value="Phage_CI_repr"/>
    <property type="match status" value="1"/>
</dbReference>
<dbReference type="InterPro" id="IPR032499">
    <property type="entry name" value="Phage_CI_C"/>
</dbReference>